<sequence>MRNKGIAIVLALATVLVVSGIGTLIFTRTIREIRHGAQDQGIVQTLMLARGAANLGGSFLATRGRERLERIVQQTASSTDRWAYGSKASNTGTEAPDPALVAQALANVADRFQSDLDGFLCGKNFAPDGLPAEVRVRVYVTTSACGEPLPPKTHLPPGRFVEGAPRTGTGSGASQTYALPFVMVAEASLGQARRNIVLQGEYRFTIGRSSFARYALFTNVHTLPNGTEAEVWFTDRTLFDGPVHTNGHFRFYRRPWFGGEVTSAGCTNPGTASCQGQTVPGAYFYGEGFVRDRNMQPSAARPSYRNRYGTHAPEFTAGVDWNASFIPLPPNSQDQRTAAQESGLYFSDDIRSLKLYRKCLLGETEVACSEPLDPGVRKLQYIEVTYCAQKNRRGQCTQDTTEVYRYGPDGLLYQENNRGLFVPVLRNGAPVRFNGVIYTDGEVRSLSGPERSRDTDPATAPPALAEFAQITVAAQGDIRITGDLKYEKPPCTGVPTREPDSTVTPAVCDNLGVQNVLGVYSQGGSVWIAREAPRDIHIHGTLMSSWGVVGVEDYDSIPEKGSVYLLGGIIEYYYGAFGTFDPATGRNRTGYGRAFTYDRRFLQGLAPPFFPTTGQDRVTSVSVFSYGQREQVY</sequence>
<dbReference type="EMBL" id="AE017222">
    <property type="protein sequence ID" value="AAS82408.1"/>
    <property type="molecule type" value="Genomic_DNA"/>
</dbReference>
<dbReference type="OrthoDB" id="29038at2"/>
<dbReference type="KEGG" id="tth:TT_P0078"/>
<organism evidence="1 2">
    <name type="scientific">Thermus thermophilus (strain ATCC BAA-163 / DSM 7039 / HB27)</name>
    <dbReference type="NCBI Taxonomy" id="262724"/>
    <lineage>
        <taxon>Bacteria</taxon>
        <taxon>Thermotogati</taxon>
        <taxon>Deinococcota</taxon>
        <taxon>Deinococci</taxon>
        <taxon>Thermales</taxon>
        <taxon>Thermaceae</taxon>
        <taxon>Thermus</taxon>
    </lineage>
</organism>
<dbReference type="Proteomes" id="UP000000592">
    <property type="component" value="Plasmid pTT27"/>
</dbReference>
<dbReference type="InterPro" id="IPR032601">
    <property type="entry name" value="DUF4900"/>
</dbReference>
<evidence type="ECO:0000313" key="1">
    <source>
        <dbReference type="EMBL" id="AAS82408.1"/>
    </source>
</evidence>
<gene>
    <name evidence="1" type="ordered locus">TT_P0078</name>
</gene>
<accession>Q746H7</accession>
<name>Q746H7_THET2</name>
<keyword evidence="1" id="KW-0614">Plasmid</keyword>
<protein>
    <submittedName>
        <fullName evidence="1">Hypothetical conserved protein</fullName>
    </submittedName>
</protein>
<evidence type="ECO:0000313" key="2">
    <source>
        <dbReference type="Proteomes" id="UP000000592"/>
    </source>
</evidence>
<dbReference type="HOGENOM" id="CLU_428204_0_0_0"/>
<geneLocation type="plasmid" evidence="1 2">
    <name>pTT27</name>
</geneLocation>
<dbReference type="AlphaFoldDB" id="Q746H7"/>
<proteinExistence type="predicted"/>
<dbReference type="RefSeq" id="WP_011174482.1">
    <property type="nucleotide sequence ID" value="NC_005838.1"/>
</dbReference>
<dbReference type="eggNOG" id="COG3156">
    <property type="taxonomic scope" value="Bacteria"/>
</dbReference>
<reference evidence="1 2" key="1">
    <citation type="journal article" date="2004" name="Nat. Biotechnol.">
        <title>The genome sequence of the extreme thermophile Thermus thermophilus.</title>
        <authorList>
            <person name="Henne A."/>
            <person name="Brueggemann H."/>
            <person name="Raasch C."/>
            <person name="Wiezer A."/>
            <person name="Hartsch T."/>
            <person name="Liesegang H."/>
            <person name="Johann A."/>
            <person name="Lienard T."/>
            <person name="Gohl O."/>
            <person name="Martinez-Arias R."/>
            <person name="Jacobi C."/>
            <person name="Starkuviene V."/>
            <person name="Schlenczeck S."/>
            <person name="Dencker S."/>
            <person name="Huber R."/>
            <person name="Klenk H.-P."/>
            <person name="Overbeek R."/>
            <person name="Kramer W."/>
            <person name="Merkl R."/>
            <person name="Gottschalk G."/>
            <person name="Fritz H.-J."/>
        </authorList>
    </citation>
    <scope>NUCLEOTIDE SEQUENCE [LARGE SCALE GENOMIC DNA]</scope>
    <source>
        <strain evidence="2">ATCC BAA-163 / DSM 7039 / HB27</strain>
        <plasmid evidence="1 2">pTT27</plasmid>
    </source>
</reference>
<dbReference type="Pfam" id="PF16241">
    <property type="entry name" value="DUF4900"/>
    <property type="match status" value="1"/>
</dbReference>